<evidence type="ECO:0000313" key="4">
    <source>
        <dbReference type="Proteomes" id="UP000569018"/>
    </source>
</evidence>
<sequence>MYDFVPSSDVVLYPWATERKFFEEKGLAFSEPKKRIGMAKIEIRASNFNYEALQLVRGAIESKMARIRLGLEITRKKLAKFEAKYQVPSEKFISEMAAEDLFEGDMEYVEWAGEYRILQKLKEDLERLEAVEYADF</sequence>
<dbReference type="EMBL" id="BLRU01000006">
    <property type="protein sequence ID" value="GFP18650.1"/>
    <property type="molecule type" value="Genomic_DNA"/>
</dbReference>
<evidence type="ECO:0000313" key="1">
    <source>
        <dbReference type="EMBL" id="GFP18650.1"/>
    </source>
</evidence>
<accession>A0A6V8NH99</accession>
<dbReference type="RefSeq" id="WP_176235556.1">
    <property type="nucleotide sequence ID" value="NZ_BLRU01000006.1"/>
</dbReference>
<dbReference type="EMBL" id="BLRZ01000009">
    <property type="protein sequence ID" value="GFP29408.1"/>
    <property type="molecule type" value="Genomic_DNA"/>
</dbReference>
<dbReference type="Proteomes" id="UP000574717">
    <property type="component" value="Unassembled WGS sequence"/>
</dbReference>
<proteinExistence type="predicted"/>
<evidence type="ECO:0000313" key="3">
    <source>
        <dbReference type="EMBL" id="GFP39098.1"/>
    </source>
</evidence>
<dbReference type="Proteomes" id="UP000569018">
    <property type="component" value="Unassembled WGS sequence"/>
</dbReference>
<dbReference type="Proteomes" id="UP000588083">
    <property type="component" value="Unassembled WGS sequence"/>
</dbReference>
<gene>
    <name evidence="1" type="ORF">HKBW3S03_00155</name>
    <name evidence="2" type="ORF">HKBW3S34_00328</name>
    <name evidence="3" type="ORF">HKBW3S47_00798</name>
</gene>
<organism evidence="1 5">
    <name type="scientific">Candidatus Hakubella thermalkaliphila</name>
    <dbReference type="NCBI Taxonomy" id="2754717"/>
    <lineage>
        <taxon>Bacteria</taxon>
        <taxon>Bacillati</taxon>
        <taxon>Actinomycetota</taxon>
        <taxon>Actinomycetota incertae sedis</taxon>
        <taxon>Candidatus Hakubellales</taxon>
        <taxon>Candidatus Hakubellaceae</taxon>
        <taxon>Candidatus Hakubella</taxon>
    </lineage>
</organism>
<dbReference type="AlphaFoldDB" id="A0A6V8NH99"/>
<comment type="caution">
    <text evidence="1">The sequence shown here is derived from an EMBL/GenBank/DDBJ whole genome shotgun (WGS) entry which is preliminary data.</text>
</comment>
<dbReference type="EMBL" id="BLSD01000031">
    <property type="protein sequence ID" value="GFP39098.1"/>
    <property type="molecule type" value="Genomic_DNA"/>
</dbReference>
<evidence type="ECO:0000313" key="2">
    <source>
        <dbReference type="EMBL" id="GFP29408.1"/>
    </source>
</evidence>
<name>A0A6V8NH99_9ACTN</name>
<protein>
    <submittedName>
        <fullName evidence="1">Uncharacterized protein</fullName>
    </submittedName>
</protein>
<evidence type="ECO:0000313" key="6">
    <source>
        <dbReference type="Proteomes" id="UP000588083"/>
    </source>
</evidence>
<evidence type="ECO:0000313" key="5">
    <source>
        <dbReference type="Proteomes" id="UP000574717"/>
    </source>
</evidence>
<reference evidence="4 5" key="1">
    <citation type="journal article" date="2020" name="Front. Microbiol.">
        <title>Single-cell genomics of novel Actinobacteria with the Wood-Ljungdahl pathway discovered in a serpentinizing system.</title>
        <authorList>
            <person name="Merino N."/>
            <person name="Kawai M."/>
            <person name="Boyd E.S."/>
            <person name="Colman D.R."/>
            <person name="McGlynn S.E."/>
            <person name="Nealson K.H."/>
            <person name="Kurokawa K."/>
            <person name="Hongoh Y."/>
        </authorList>
    </citation>
    <scope>NUCLEOTIDE SEQUENCE [LARGE SCALE GENOMIC DNA]</scope>
    <source>
        <strain evidence="1 5">S03</strain>
        <strain evidence="2 6">S34</strain>
        <strain evidence="3 4">S47</strain>
    </source>
</reference>
<keyword evidence="6" id="KW-1185">Reference proteome</keyword>